<gene>
    <name evidence="1" type="ORF">SAMN04488528_100182</name>
</gene>
<dbReference type="RefSeq" id="WP_090037579.1">
    <property type="nucleotide sequence ID" value="NZ_FOKI01000001.1"/>
</dbReference>
<dbReference type="OrthoDB" id="89089at2"/>
<evidence type="ECO:0008006" key="3">
    <source>
        <dbReference type="Google" id="ProtNLM"/>
    </source>
</evidence>
<dbReference type="SUPFAM" id="SSF160719">
    <property type="entry name" value="gpW/gp25-like"/>
    <property type="match status" value="1"/>
</dbReference>
<dbReference type="AlphaFoldDB" id="A0A1I0V150"/>
<dbReference type="InterPro" id="IPR020288">
    <property type="entry name" value="Sheath_initiator"/>
</dbReference>
<accession>A0A1I0V150</accession>
<proteinExistence type="predicted"/>
<dbReference type="EMBL" id="FOKI01000001">
    <property type="protein sequence ID" value="SFA70045.1"/>
    <property type="molecule type" value="Genomic_DNA"/>
</dbReference>
<evidence type="ECO:0000313" key="2">
    <source>
        <dbReference type="Proteomes" id="UP000198619"/>
    </source>
</evidence>
<evidence type="ECO:0000313" key="1">
    <source>
        <dbReference type="EMBL" id="SFA70045.1"/>
    </source>
</evidence>
<sequence length="148" mass="17264">MGLFPTGAPLQTPINTQQDIEVKKVGRSFMFDFKTGQFLMKDGQIKDTTKIQALEQWIELCLRTHKDKFNIYKDSGFGCNTEDMINKKLNAFYKTEMRREIEEAILKNEQFTKINSLTLEQKGFNLIVHLEIELKNKSLLEREVKISV</sequence>
<dbReference type="Proteomes" id="UP000198619">
    <property type="component" value="Unassembled WGS sequence"/>
</dbReference>
<keyword evidence="2" id="KW-1185">Reference proteome</keyword>
<reference evidence="1 2" key="1">
    <citation type="submission" date="2016-10" db="EMBL/GenBank/DDBJ databases">
        <authorList>
            <person name="de Groot N.N."/>
        </authorList>
    </citation>
    <scope>NUCLEOTIDE SEQUENCE [LARGE SCALE GENOMIC DNA]</scope>
    <source>
        <strain evidence="1 2">DSM 12271</strain>
    </source>
</reference>
<name>A0A1I0V150_9CLOT</name>
<dbReference type="STRING" id="84698.SAMN04488528_100182"/>
<protein>
    <recommendedName>
        <fullName evidence="3">DUF2634 domain-containing protein</fullName>
    </recommendedName>
</protein>
<organism evidence="1 2">
    <name type="scientific">Clostridium frigidicarnis</name>
    <dbReference type="NCBI Taxonomy" id="84698"/>
    <lineage>
        <taxon>Bacteria</taxon>
        <taxon>Bacillati</taxon>
        <taxon>Bacillota</taxon>
        <taxon>Clostridia</taxon>
        <taxon>Eubacteriales</taxon>
        <taxon>Clostridiaceae</taxon>
        <taxon>Clostridium</taxon>
    </lineage>
</organism>
<dbReference type="Pfam" id="PF10934">
    <property type="entry name" value="Sheath_initiator"/>
    <property type="match status" value="1"/>
</dbReference>
<dbReference type="Gene3D" id="3.10.450.40">
    <property type="match status" value="1"/>
</dbReference>